<gene>
    <name evidence="1" type="ORF">K3G42_022002</name>
</gene>
<evidence type="ECO:0000313" key="2">
    <source>
        <dbReference type="Proteomes" id="UP000827872"/>
    </source>
</evidence>
<comment type="caution">
    <text evidence="1">The sequence shown here is derived from an EMBL/GenBank/DDBJ whole genome shotgun (WGS) entry which is preliminary data.</text>
</comment>
<name>A0ACB8E8Z2_9SAUR</name>
<accession>A0ACB8E8Z2</accession>
<keyword evidence="2" id="KW-1185">Reference proteome</keyword>
<reference evidence="1" key="1">
    <citation type="submission" date="2021-08" db="EMBL/GenBank/DDBJ databases">
        <title>The first chromosome-level gecko genome reveals the dynamic sex chromosomes of Neotropical dwarf geckos (Sphaerodactylidae: Sphaerodactylus).</title>
        <authorList>
            <person name="Pinto B.J."/>
            <person name="Keating S.E."/>
            <person name="Gamble T."/>
        </authorList>
    </citation>
    <scope>NUCLEOTIDE SEQUENCE</scope>
    <source>
        <strain evidence="1">TG3544</strain>
    </source>
</reference>
<dbReference type="Proteomes" id="UP000827872">
    <property type="component" value="Linkage Group LG10"/>
</dbReference>
<proteinExistence type="predicted"/>
<evidence type="ECO:0000313" key="1">
    <source>
        <dbReference type="EMBL" id="KAH7988770.1"/>
    </source>
</evidence>
<dbReference type="EMBL" id="CM037623">
    <property type="protein sequence ID" value="KAH7988770.1"/>
    <property type="molecule type" value="Genomic_DNA"/>
</dbReference>
<protein>
    <submittedName>
        <fullName evidence="1">Uncharacterized protein</fullName>
    </submittedName>
</protein>
<sequence>MPRRRAPCHGAISGAPLPPSLLFFPEAPFFQEDLGTLRQISCKRGCLSAVKNDGTVVVWVGAEEGGDPQSHPRKPRRIKLEKNVKVNSVDCETSHLLILSSEGKLSEHSVDFQNVKSEPRLLKGLGDKQMVQIACGNYHSMALSKGGQLFSWGQNDYGQLGLGGKMRPAWVPRRVQALDGIPLARIAAGGYHSMAVSLSGSVYSWGKNAFGQLGLGHTEDKHSPTYVKALEHKKTVFISCGGEHTAVLTKDGLVCTFGAGCYGQLGHNSTRNELFPRFVAELFGVRVSEVACGRWHTLVYVEDLWKVYAFGSGSQGQLGNGRMCDQLIPLPVDFAEKEGSASEEKIKVIAGDNQSILLFLKKKNSYASLNQTLARIEEEEIDKWVSDLDSNKIHVPIHNEFSLRSISVQRGAAEQTQIAVAASNRFHSATPAGADAQTNASKASSISDDADIRALLQNDLVFQPMKMEAPFLLHDL</sequence>
<organism evidence="1 2">
    <name type="scientific">Sphaerodactylus townsendi</name>
    <dbReference type="NCBI Taxonomy" id="933632"/>
    <lineage>
        <taxon>Eukaryota</taxon>
        <taxon>Metazoa</taxon>
        <taxon>Chordata</taxon>
        <taxon>Craniata</taxon>
        <taxon>Vertebrata</taxon>
        <taxon>Euteleostomi</taxon>
        <taxon>Lepidosauria</taxon>
        <taxon>Squamata</taxon>
        <taxon>Bifurcata</taxon>
        <taxon>Gekkota</taxon>
        <taxon>Sphaerodactylidae</taxon>
        <taxon>Sphaerodactylus</taxon>
    </lineage>
</organism>